<dbReference type="PROSITE" id="PS50109">
    <property type="entry name" value="HIS_KIN"/>
    <property type="match status" value="1"/>
</dbReference>
<protein>
    <recommendedName>
        <fullName evidence="2">histidine kinase</fullName>
        <ecNumber evidence="2">2.7.13.3</ecNumber>
    </recommendedName>
</protein>
<keyword evidence="10" id="KW-1185">Reference proteome</keyword>
<keyword evidence="6" id="KW-0472">Membrane</keyword>
<evidence type="ECO:0000256" key="4">
    <source>
        <dbReference type="ARBA" id="ARBA00023012"/>
    </source>
</evidence>
<evidence type="ECO:0000256" key="1">
    <source>
        <dbReference type="ARBA" id="ARBA00000085"/>
    </source>
</evidence>
<dbReference type="SUPFAM" id="SSF52172">
    <property type="entry name" value="CheY-like"/>
    <property type="match status" value="2"/>
</dbReference>
<keyword evidence="3 5" id="KW-0597">Phosphoprotein</keyword>
<dbReference type="InterPro" id="IPR003661">
    <property type="entry name" value="HisK_dim/P_dom"/>
</dbReference>
<evidence type="ECO:0000256" key="6">
    <source>
        <dbReference type="SAM" id="Phobius"/>
    </source>
</evidence>
<dbReference type="InterPro" id="IPR036097">
    <property type="entry name" value="HisK_dim/P_sf"/>
</dbReference>
<dbReference type="SMART" id="SM00448">
    <property type="entry name" value="REC"/>
    <property type="match status" value="2"/>
</dbReference>
<feature type="domain" description="Histidine kinase" evidence="7">
    <location>
        <begin position="311"/>
        <end position="531"/>
    </location>
</feature>
<keyword evidence="6" id="KW-1133">Transmembrane helix</keyword>
<sequence>MSTVVTRRYMRGRMVAVLVGFVVAVILGTGVVLWQMEQAKNQVRFGALLDYMADATGDVLYNALRLEHASLHLEPGHKAHAGSDHQHGPQLPAGTSHEVHDLELVQMVKADLGAALARLERGYTAMEMAASGDIAMLESRRITINDGTGLGGGEQVDPLIDGIAGSAVPGSVRRVWDGGQDNASLKRELESVMTLANRLDIFHDYSVPAARRVFSELQVLANQKVRPHINAVSKALHEETVSTYSALEFTLVIAAFSIVLATLLIGARVFLPMIRRIHDAHQELHDANVSLAAEKMRAQSADRTKSEFLANMSHEIRTPMNGVMGMAELLARTELDQRQSMFVDVIVKSGAALLTIINDILDFSKIDAGQLTLEPASFRLGEAIEDVATLVSPRVAEKDLELIVRIDPALPLSFVGDMGRFRQIATNLVGNAVKFTERGHVLVDVSGTVKGEKAEITVRVEDTGPGIPEDKLQTVFEKFAQVDSSSTRRHEGTGLGLAIASRLVDLMGGTMGVDSTPAKGSVFWFTLTLDIDHTDAKLRPIPIDVSGARVLAIDDNPINRDILMEQMKSWGFDCAAVESGELGLAFLRRSTELGAGVDCIILDYQMPEMNGADVAHRLKADPASAAIPIVLLTSVDQAETGRLVAEGHIAAQLNKPARSSALLETIVAAMQAAQAGEPGMAPPRHVPRPRLVSTVEPAARPQRTERPSLAPLDVLVAEDNEVNQLVFSQVLDQLGLTYRIASNGKTAVKMHRALQPRIVLMDVSMPEMNGLEATAAIREAESGLDRRTPIIGITAHALTGDREKCLEAGMDDYLSKPISPQKLSAKIEQWRDQGEEVAASA</sequence>
<comment type="catalytic activity">
    <reaction evidence="1">
        <text>ATP + protein L-histidine = ADP + protein N-phospho-L-histidine.</text>
        <dbReference type="EC" id="2.7.13.3"/>
    </reaction>
</comment>
<feature type="domain" description="Response regulatory" evidence="8">
    <location>
        <begin position="549"/>
        <end position="670"/>
    </location>
</feature>
<dbReference type="PROSITE" id="PS50110">
    <property type="entry name" value="RESPONSE_REGULATORY"/>
    <property type="match status" value="2"/>
</dbReference>
<evidence type="ECO:0000256" key="2">
    <source>
        <dbReference type="ARBA" id="ARBA00012438"/>
    </source>
</evidence>
<evidence type="ECO:0000256" key="3">
    <source>
        <dbReference type="ARBA" id="ARBA00022553"/>
    </source>
</evidence>
<dbReference type="RefSeq" id="WP_260904625.1">
    <property type="nucleotide sequence ID" value="NZ_JAOCZP010000004.1"/>
</dbReference>
<dbReference type="SUPFAM" id="SSF47384">
    <property type="entry name" value="Homodimeric domain of signal transducing histidine kinase"/>
    <property type="match status" value="1"/>
</dbReference>
<dbReference type="Proteomes" id="UP001320831">
    <property type="component" value="Unassembled WGS sequence"/>
</dbReference>
<dbReference type="PRINTS" id="PR00344">
    <property type="entry name" value="BCTRLSENSOR"/>
</dbReference>
<dbReference type="SMART" id="SM00387">
    <property type="entry name" value="HATPase_c"/>
    <property type="match status" value="1"/>
</dbReference>
<dbReference type="Gene3D" id="3.30.565.10">
    <property type="entry name" value="Histidine kinase-like ATPase, C-terminal domain"/>
    <property type="match status" value="1"/>
</dbReference>
<dbReference type="CDD" id="cd17546">
    <property type="entry name" value="REC_hyHK_CKI1_RcsC-like"/>
    <property type="match status" value="2"/>
</dbReference>
<reference evidence="9 10" key="1">
    <citation type="submission" date="2022-09" db="EMBL/GenBank/DDBJ databases">
        <title>Chelativorans salina sp. nov., a novel slightly halophilic bacterium isolated from a saline lake sediment enrichment.</title>
        <authorList>
            <person name="Gao L."/>
            <person name="Fang B.-Z."/>
            <person name="Li W.-J."/>
        </authorList>
    </citation>
    <scope>NUCLEOTIDE SEQUENCE [LARGE SCALE GENOMIC DNA]</scope>
    <source>
        <strain evidence="9 10">EGI FJ00035</strain>
    </source>
</reference>
<dbReference type="PANTHER" id="PTHR45339:SF1">
    <property type="entry name" value="HYBRID SIGNAL TRANSDUCTION HISTIDINE KINASE J"/>
    <property type="match status" value="1"/>
</dbReference>
<dbReference type="InterPro" id="IPR005467">
    <property type="entry name" value="His_kinase_dom"/>
</dbReference>
<accession>A0ABT2LPV0</accession>
<dbReference type="InterPro" id="IPR036890">
    <property type="entry name" value="HATPase_C_sf"/>
</dbReference>
<dbReference type="Pfam" id="PF00512">
    <property type="entry name" value="HisKA"/>
    <property type="match status" value="1"/>
</dbReference>
<dbReference type="InterPro" id="IPR011006">
    <property type="entry name" value="CheY-like_superfamily"/>
</dbReference>
<comment type="caution">
    <text evidence="9">The sequence shown here is derived from an EMBL/GenBank/DDBJ whole genome shotgun (WGS) entry which is preliminary data.</text>
</comment>
<dbReference type="Gene3D" id="1.10.287.130">
    <property type="match status" value="1"/>
</dbReference>
<proteinExistence type="predicted"/>
<feature type="domain" description="Response regulatory" evidence="8">
    <location>
        <begin position="713"/>
        <end position="831"/>
    </location>
</feature>
<dbReference type="EMBL" id="JAOCZP010000004">
    <property type="protein sequence ID" value="MCT7376580.1"/>
    <property type="molecule type" value="Genomic_DNA"/>
</dbReference>
<feature type="modified residue" description="4-aspartylphosphate" evidence="5">
    <location>
        <position position="603"/>
    </location>
</feature>
<evidence type="ECO:0000259" key="8">
    <source>
        <dbReference type="PROSITE" id="PS50110"/>
    </source>
</evidence>
<name>A0ABT2LPV0_9HYPH</name>
<dbReference type="EC" id="2.7.13.3" evidence="2"/>
<evidence type="ECO:0000313" key="9">
    <source>
        <dbReference type="EMBL" id="MCT7376580.1"/>
    </source>
</evidence>
<dbReference type="Gene3D" id="3.40.50.2300">
    <property type="match status" value="2"/>
</dbReference>
<feature type="transmembrane region" description="Helical" evidence="6">
    <location>
        <begin position="249"/>
        <end position="271"/>
    </location>
</feature>
<dbReference type="Pfam" id="PF00072">
    <property type="entry name" value="Response_reg"/>
    <property type="match status" value="2"/>
</dbReference>
<evidence type="ECO:0000256" key="5">
    <source>
        <dbReference type="PROSITE-ProRule" id="PRU00169"/>
    </source>
</evidence>
<dbReference type="PANTHER" id="PTHR45339">
    <property type="entry name" value="HYBRID SIGNAL TRANSDUCTION HISTIDINE KINASE J"/>
    <property type="match status" value="1"/>
</dbReference>
<feature type="transmembrane region" description="Helical" evidence="6">
    <location>
        <begin position="12"/>
        <end position="34"/>
    </location>
</feature>
<dbReference type="InterPro" id="IPR004358">
    <property type="entry name" value="Sig_transdc_His_kin-like_C"/>
</dbReference>
<dbReference type="SMART" id="SM00388">
    <property type="entry name" value="HisKA"/>
    <property type="match status" value="1"/>
</dbReference>
<dbReference type="CDD" id="cd00082">
    <property type="entry name" value="HisKA"/>
    <property type="match status" value="1"/>
</dbReference>
<dbReference type="InterPro" id="IPR001789">
    <property type="entry name" value="Sig_transdc_resp-reg_receiver"/>
</dbReference>
<keyword evidence="6" id="KW-0812">Transmembrane</keyword>
<dbReference type="SUPFAM" id="SSF55874">
    <property type="entry name" value="ATPase domain of HSP90 chaperone/DNA topoisomerase II/histidine kinase"/>
    <property type="match status" value="1"/>
</dbReference>
<keyword evidence="4" id="KW-0902">Two-component regulatory system</keyword>
<evidence type="ECO:0000313" key="10">
    <source>
        <dbReference type="Proteomes" id="UP001320831"/>
    </source>
</evidence>
<dbReference type="Pfam" id="PF02518">
    <property type="entry name" value="HATPase_c"/>
    <property type="match status" value="1"/>
</dbReference>
<organism evidence="9 10">
    <name type="scientific">Chelativorans salis</name>
    <dbReference type="NCBI Taxonomy" id="2978478"/>
    <lineage>
        <taxon>Bacteria</taxon>
        <taxon>Pseudomonadati</taxon>
        <taxon>Pseudomonadota</taxon>
        <taxon>Alphaproteobacteria</taxon>
        <taxon>Hyphomicrobiales</taxon>
        <taxon>Phyllobacteriaceae</taxon>
        <taxon>Chelativorans</taxon>
    </lineage>
</organism>
<gene>
    <name evidence="9" type="ORF">N5A92_16215</name>
</gene>
<evidence type="ECO:0000259" key="7">
    <source>
        <dbReference type="PROSITE" id="PS50109"/>
    </source>
</evidence>
<feature type="modified residue" description="4-aspartylphosphate" evidence="5">
    <location>
        <position position="762"/>
    </location>
</feature>
<dbReference type="CDD" id="cd16922">
    <property type="entry name" value="HATPase_EvgS-ArcB-TorS-like"/>
    <property type="match status" value="1"/>
</dbReference>
<dbReference type="InterPro" id="IPR003594">
    <property type="entry name" value="HATPase_dom"/>
</dbReference>